<sequence length="166" mass="17352">MMMSTSSGNPPQLMAALTNKPKVLVAPIPVSVVMNGGNGSVDSYRSDIRQNNDKEMGDMLSTRSSSHPIQAPVIVQAPSSGFASYQAPSTTYGSFVVPAVHVNDQVSPMTSSAACALNMLASSAAAKRSYEAASEDSLESGGESNYSPKRCKPEDGPTEDSSETEK</sequence>
<dbReference type="AlphaFoldDB" id="T1IYA7"/>
<name>T1IYA7_STRMM</name>
<proteinExistence type="predicted"/>
<dbReference type="HOGENOM" id="CLU_1604788_0_0_1"/>
<evidence type="ECO:0000256" key="1">
    <source>
        <dbReference type="SAM" id="MobiDB-lite"/>
    </source>
</evidence>
<reference evidence="2" key="2">
    <citation type="submission" date="2015-02" db="UniProtKB">
        <authorList>
            <consortium name="EnsemblMetazoa"/>
        </authorList>
    </citation>
    <scope>IDENTIFICATION</scope>
</reference>
<protein>
    <submittedName>
        <fullName evidence="2">Uncharacterized protein</fullName>
    </submittedName>
</protein>
<organism evidence="2 3">
    <name type="scientific">Strigamia maritima</name>
    <name type="common">European centipede</name>
    <name type="synonym">Geophilus maritimus</name>
    <dbReference type="NCBI Taxonomy" id="126957"/>
    <lineage>
        <taxon>Eukaryota</taxon>
        <taxon>Metazoa</taxon>
        <taxon>Ecdysozoa</taxon>
        <taxon>Arthropoda</taxon>
        <taxon>Myriapoda</taxon>
        <taxon>Chilopoda</taxon>
        <taxon>Pleurostigmophora</taxon>
        <taxon>Geophilomorpha</taxon>
        <taxon>Linotaeniidae</taxon>
        <taxon>Strigamia</taxon>
    </lineage>
</organism>
<feature type="region of interest" description="Disordered" evidence="1">
    <location>
        <begin position="129"/>
        <end position="166"/>
    </location>
</feature>
<dbReference type="EMBL" id="JH431675">
    <property type="status" value="NOT_ANNOTATED_CDS"/>
    <property type="molecule type" value="Genomic_DNA"/>
</dbReference>
<dbReference type="EnsemblMetazoa" id="SMAR006216-RA">
    <property type="protein sequence ID" value="SMAR006216-PA"/>
    <property type="gene ID" value="SMAR006216"/>
</dbReference>
<accession>T1IYA7</accession>
<dbReference type="Proteomes" id="UP000014500">
    <property type="component" value="Unassembled WGS sequence"/>
</dbReference>
<evidence type="ECO:0000313" key="2">
    <source>
        <dbReference type="EnsemblMetazoa" id="SMAR006216-PA"/>
    </source>
</evidence>
<evidence type="ECO:0000313" key="3">
    <source>
        <dbReference type="Proteomes" id="UP000014500"/>
    </source>
</evidence>
<feature type="compositionally biased region" description="Acidic residues" evidence="1">
    <location>
        <begin position="156"/>
        <end position="166"/>
    </location>
</feature>
<reference evidence="3" key="1">
    <citation type="submission" date="2011-05" db="EMBL/GenBank/DDBJ databases">
        <authorList>
            <person name="Richards S.R."/>
            <person name="Qu J."/>
            <person name="Jiang H."/>
            <person name="Jhangiani S.N."/>
            <person name="Agravi P."/>
            <person name="Goodspeed R."/>
            <person name="Gross S."/>
            <person name="Mandapat C."/>
            <person name="Jackson L."/>
            <person name="Mathew T."/>
            <person name="Pu L."/>
            <person name="Thornton R."/>
            <person name="Saada N."/>
            <person name="Wilczek-Boney K.B."/>
            <person name="Lee S."/>
            <person name="Kovar C."/>
            <person name="Wu Y."/>
            <person name="Scherer S.E."/>
            <person name="Worley K.C."/>
            <person name="Muzny D.M."/>
            <person name="Gibbs R."/>
        </authorList>
    </citation>
    <scope>NUCLEOTIDE SEQUENCE</scope>
    <source>
        <strain evidence="3">Brora</strain>
    </source>
</reference>
<keyword evidence="3" id="KW-1185">Reference proteome</keyword>